<dbReference type="InterPro" id="IPR008271">
    <property type="entry name" value="Ser/Thr_kinase_AS"/>
</dbReference>
<proteinExistence type="predicted"/>
<dbReference type="RefSeq" id="WP_344266412.1">
    <property type="nucleotide sequence ID" value="NZ_BAAAHV010000003.1"/>
</dbReference>
<keyword evidence="8" id="KW-1185">Reference proteome</keyword>
<gene>
    <name evidence="7" type="ORF">ACFSUT_21855</name>
</gene>
<evidence type="ECO:0000256" key="3">
    <source>
        <dbReference type="ARBA" id="ARBA00022777"/>
    </source>
</evidence>
<evidence type="ECO:0000259" key="6">
    <source>
        <dbReference type="PROSITE" id="PS50011"/>
    </source>
</evidence>
<keyword evidence="2 5" id="KW-0547">Nucleotide-binding</keyword>
<evidence type="ECO:0000256" key="2">
    <source>
        <dbReference type="ARBA" id="ARBA00022741"/>
    </source>
</evidence>
<dbReference type="SUPFAM" id="SSF56112">
    <property type="entry name" value="Protein kinase-like (PK-like)"/>
    <property type="match status" value="1"/>
</dbReference>
<dbReference type="PROSITE" id="PS00107">
    <property type="entry name" value="PROTEIN_KINASE_ATP"/>
    <property type="match status" value="1"/>
</dbReference>
<keyword evidence="4 5" id="KW-0067">ATP-binding</keyword>
<comment type="caution">
    <text evidence="7">The sequence shown here is derived from an EMBL/GenBank/DDBJ whole genome shotgun (WGS) entry which is preliminary data.</text>
</comment>
<evidence type="ECO:0000256" key="5">
    <source>
        <dbReference type="PROSITE-ProRule" id="PRU10141"/>
    </source>
</evidence>
<dbReference type="InterPro" id="IPR000719">
    <property type="entry name" value="Prot_kinase_dom"/>
</dbReference>
<accession>A0ABW5I0X5</accession>
<dbReference type="EMBL" id="JBHUKQ010000012">
    <property type="protein sequence ID" value="MFD2482944.1"/>
    <property type="molecule type" value="Genomic_DNA"/>
</dbReference>
<dbReference type="InterPro" id="IPR011009">
    <property type="entry name" value="Kinase-like_dom_sf"/>
</dbReference>
<feature type="binding site" evidence="5">
    <location>
        <position position="43"/>
    </location>
    <ligand>
        <name>ATP</name>
        <dbReference type="ChEBI" id="CHEBI:30616"/>
    </ligand>
</feature>
<sequence>MQPLHPGESRQFGRYRLIASLGEGGMGRVLLGVSREGRLVAVKQVHPAFAHDPGFRSRFKREVETSRMVSGAYTAAVMDADPDAPLPWLASVFVAGPSLKEAVDAAGPLPLSAVHFLATGLASALAEIHRVGLIHRDLKPSNVLLAADGPRVIDFGIARAAEGDTDITHTGSIIGSPGFMSPEQANGLPLTPASDVFSFGALVVMAATGRAPFAGASTPQTLYNVVHSAPDLTNLHPDLRRLVEPCLAKDPKSRPNTAQILDFLGTVQLTATPWPPAVHTMIERQQAEVRTALALPVPKEPRKRPKWLIPTVAAATAIVIAAATTVVLVNRDDNPAAASVSPPPPDPLSPAALRRVDPCKLLGPDSLPKSGPLEPGQADDLFAGCAFHFKKDPKQMVILLLSTTLYGKKGEPTKVGSMDAIQYHNSSECGLTVANPATPGFGIDVSVPETGQDTCSIVLEGMTAVLAKLRGNPEPYPNVEKTLRQADLCRPDLKKPLQDAANSALTSEFSGLNECTWRGKKDYSATASQLSDPKFLDGQKTKVGNSYLITEQDADRCYLRWLFPPYEPGWQGVLSVSSTVDIAATGGKNCDSARRVLDVFVNAVKPRG</sequence>
<evidence type="ECO:0000256" key="1">
    <source>
        <dbReference type="ARBA" id="ARBA00022679"/>
    </source>
</evidence>
<dbReference type="Gene3D" id="3.30.200.20">
    <property type="entry name" value="Phosphorylase Kinase, domain 1"/>
    <property type="match status" value="1"/>
</dbReference>
<dbReference type="EC" id="2.7.11.1" evidence="7"/>
<dbReference type="PANTHER" id="PTHR43289">
    <property type="entry name" value="MITOGEN-ACTIVATED PROTEIN KINASE KINASE KINASE 20-RELATED"/>
    <property type="match status" value="1"/>
</dbReference>
<name>A0ABW5I0X5_9PSEU</name>
<dbReference type="GO" id="GO:0004674">
    <property type="term" value="F:protein serine/threonine kinase activity"/>
    <property type="evidence" value="ECO:0007669"/>
    <property type="project" value="UniProtKB-EC"/>
</dbReference>
<dbReference type="SMART" id="SM00220">
    <property type="entry name" value="S_TKc"/>
    <property type="match status" value="1"/>
</dbReference>
<dbReference type="InterPro" id="IPR017441">
    <property type="entry name" value="Protein_kinase_ATP_BS"/>
</dbReference>
<dbReference type="PROSITE" id="PS50011">
    <property type="entry name" value="PROTEIN_KINASE_DOM"/>
    <property type="match status" value="1"/>
</dbReference>
<evidence type="ECO:0000313" key="8">
    <source>
        <dbReference type="Proteomes" id="UP001597542"/>
    </source>
</evidence>
<dbReference type="Pfam" id="PF00069">
    <property type="entry name" value="Pkinase"/>
    <property type="match status" value="1"/>
</dbReference>
<evidence type="ECO:0000256" key="4">
    <source>
        <dbReference type="ARBA" id="ARBA00022840"/>
    </source>
</evidence>
<protein>
    <submittedName>
        <fullName evidence="7">Serine/threonine-protein kinase</fullName>
        <ecNumber evidence="7">2.7.11.1</ecNumber>
    </submittedName>
</protein>
<organism evidence="7 8">
    <name type="scientific">Amycolatopsis albidoflavus</name>
    <dbReference type="NCBI Taxonomy" id="102226"/>
    <lineage>
        <taxon>Bacteria</taxon>
        <taxon>Bacillati</taxon>
        <taxon>Actinomycetota</taxon>
        <taxon>Actinomycetes</taxon>
        <taxon>Pseudonocardiales</taxon>
        <taxon>Pseudonocardiaceae</taxon>
        <taxon>Amycolatopsis</taxon>
    </lineage>
</organism>
<dbReference type="Proteomes" id="UP001597542">
    <property type="component" value="Unassembled WGS sequence"/>
</dbReference>
<evidence type="ECO:0000313" key="7">
    <source>
        <dbReference type="EMBL" id="MFD2482944.1"/>
    </source>
</evidence>
<dbReference type="PROSITE" id="PS00108">
    <property type="entry name" value="PROTEIN_KINASE_ST"/>
    <property type="match status" value="1"/>
</dbReference>
<keyword evidence="3 7" id="KW-0418">Kinase</keyword>
<dbReference type="CDD" id="cd14014">
    <property type="entry name" value="STKc_PknB_like"/>
    <property type="match status" value="1"/>
</dbReference>
<dbReference type="Gene3D" id="1.10.510.10">
    <property type="entry name" value="Transferase(Phosphotransferase) domain 1"/>
    <property type="match status" value="1"/>
</dbReference>
<dbReference type="PANTHER" id="PTHR43289:SF34">
    <property type="entry name" value="SERINE_THREONINE-PROTEIN KINASE YBDM-RELATED"/>
    <property type="match status" value="1"/>
</dbReference>
<reference evidence="8" key="1">
    <citation type="journal article" date="2019" name="Int. J. Syst. Evol. Microbiol.">
        <title>The Global Catalogue of Microorganisms (GCM) 10K type strain sequencing project: providing services to taxonomists for standard genome sequencing and annotation.</title>
        <authorList>
            <consortium name="The Broad Institute Genomics Platform"/>
            <consortium name="The Broad Institute Genome Sequencing Center for Infectious Disease"/>
            <person name="Wu L."/>
            <person name="Ma J."/>
        </authorList>
    </citation>
    <scope>NUCLEOTIDE SEQUENCE [LARGE SCALE GENOMIC DNA]</scope>
    <source>
        <strain evidence="8">CGMCC 4.7638</strain>
    </source>
</reference>
<feature type="domain" description="Protein kinase" evidence="6">
    <location>
        <begin position="15"/>
        <end position="282"/>
    </location>
</feature>
<keyword evidence="1 7" id="KW-0808">Transferase</keyword>